<keyword evidence="7" id="KW-1133">Transmembrane helix</keyword>
<keyword evidence="6 7" id="KW-0472">Membrane</keyword>
<evidence type="ECO:0000256" key="2">
    <source>
        <dbReference type="ARBA" id="ARBA00008683"/>
    </source>
</evidence>
<feature type="domain" description="Peptidase S49" evidence="8">
    <location>
        <begin position="397"/>
        <end position="546"/>
    </location>
</feature>
<dbReference type="InterPro" id="IPR004634">
    <property type="entry name" value="Pept_S49_pIV"/>
</dbReference>
<dbReference type="PIRSF" id="PIRSF001217">
    <property type="entry name" value="Protease_4_SppA"/>
    <property type="match status" value="1"/>
</dbReference>
<dbReference type="InterPro" id="IPR047272">
    <property type="entry name" value="S49_SppA_C"/>
</dbReference>
<proteinExistence type="inferred from homology"/>
<comment type="caution">
    <text evidence="9">The sequence shown here is derived from an EMBL/GenBank/DDBJ whole genome shotgun (WGS) entry which is preliminary data.</text>
</comment>
<dbReference type="InterPro" id="IPR002142">
    <property type="entry name" value="Peptidase_S49"/>
</dbReference>
<keyword evidence="7" id="KW-0812">Transmembrane</keyword>
<dbReference type="InterPro" id="IPR004635">
    <property type="entry name" value="Pept_S49_SppA"/>
</dbReference>
<dbReference type="Proteomes" id="UP001595478">
    <property type="component" value="Unassembled WGS sequence"/>
</dbReference>
<reference evidence="10" key="1">
    <citation type="journal article" date="2019" name="Int. J. Syst. Evol. Microbiol.">
        <title>The Global Catalogue of Microorganisms (GCM) 10K type strain sequencing project: providing services to taxonomists for standard genome sequencing and annotation.</title>
        <authorList>
            <consortium name="The Broad Institute Genomics Platform"/>
            <consortium name="The Broad Institute Genome Sequencing Center for Infectious Disease"/>
            <person name="Wu L."/>
            <person name="Ma J."/>
        </authorList>
    </citation>
    <scope>NUCLEOTIDE SEQUENCE [LARGE SCALE GENOMIC DNA]</scope>
    <source>
        <strain evidence="10">KCTC 52473</strain>
    </source>
</reference>
<keyword evidence="10" id="KW-1185">Reference proteome</keyword>
<dbReference type="CDD" id="cd07018">
    <property type="entry name" value="S49_SppA_67K_type"/>
    <property type="match status" value="1"/>
</dbReference>
<gene>
    <name evidence="9" type="primary">sppA</name>
    <name evidence="9" type="ORF">ACFOHL_02620</name>
</gene>
<evidence type="ECO:0000256" key="7">
    <source>
        <dbReference type="SAM" id="Phobius"/>
    </source>
</evidence>
<dbReference type="PANTHER" id="PTHR33209">
    <property type="entry name" value="PROTEASE 4"/>
    <property type="match status" value="1"/>
</dbReference>
<keyword evidence="4 9" id="KW-0378">Hydrolase</keyword>
<protein>
    <submittedName>
        <fullName evidence="9">Signal peptide peptidase SppA</fullName>
        <ecNumber evidence="9">3.4.21.-</ecNumber>
    </submittedName>
</protein>
<keyword evidence="5" id="KW-0720">Serine protease</keyword>
<dbReference type="GO" id="GO:0016787">
    <property type="term" value="F:hydrolase activity"/>
    <property type="evidence" value="ECO:0007669"/>
    <property type="project" value="UniProtKB-KW"/>
</dbReference>
<evidence type="ECO:0000256" key="1">
    <source>
        <dbReference type="ARBA" id="ARBA00004370"/>
    </source>
</evidence>
<evidence type="ECO:0000256" key="5">
    <source>
        <dbReference type="ARBA" id="ARBA00022825"/>
    </source>
</evidence>
<comment type="similarity">
    <text evidence="2">Belongs to the peptidase S49 family.</text>
</comment>
<dbReference type="EMBL" id="JBHRSW010000005">
    <property type="protein sequence ID" value="MFC3120505.1"/>
    <property type="molecule type" value="Genomic_DNA"/>
</dbReference>
<dbReference type="Gene3D" id="6.20.330.10">
    <property type="match status" value="1"/>
</dbReference>
<comment type="subcellular location">
    <subcellularLocation>
        <location evidence="1">Membrane</location>
    </subcellularLocation>
</comment>
<feature type="transmembrane region" description="Helical" evidence="7">
    <location>
        <begin position="25"/>
        <end position="46"/>
    </location>
</feature>
<dbReference type="CDD" id="cd07023">
    <property type="entry name" value="S49_Sppa_N_C"/>
    <property type="match status" value="1"/>
</dbReference>
<dbReference type="PANTHER" id="PTHR33209:SF1">
    <property type="entry name" value="PEPTIDASE S49 DOMAIN-CONTAINING PROTEIN"/>
    <property type="match status" value="1"/>
</dbReference>
<evidence type="ECO:0000313" key="9">
    <source>
        <dbReference type="EMBL" id="MFC3120505.1"/>
    </source>
</evidence>
<evidence type="ECO:0000313" key="10">
    <source>
        <dbReference type="Proteomes" id="UP001595478"/>
    </source>
</evidence>
<dbReference type="Pfam" id="PF01343">
    <property type="entry name" value="Peptidase_S49"/>
    <property type="match status" value="2"/>
</dbReference>
<feature type="domain" description="Peptidase S49" evidence="8">
    <location>
        <begin position="139"/>
        <end position="290"/>
    </location>
</feature>
<dbReference type="Gene3D" id="3.90.226.10">
    <property type="entry name" value="2-enoyl-CoA Hydratase, Chain A, domain 1"/>
    <property type="match status" value="3"/>
</dbReference>
<name>A0ABV7FNM2_9ALTE</name>
<dbReference type="NCBIfam" id="TIGR00705">
    <property type="entry name" value="SppA_67K"/>
    <property type="match status" value="1"/>
</dbReference>
<sequence>MAEKTGITKSIFLGIWNVLNFSRRLLLNIIFFAIIIGVIIAISSGGDDQLVVEKKSALVLDLKGNLVIEKTYVDPTEAFIQEATGQEPENPEILVRELVKVINNAKDDSDIETIILRLERFSGGGLDKLRKVAQAIENFKTSGKPVYAIADYYNRNQYYLAAHADNVYLNPMGGMLIEGYAYYGSYYKEALEKLKASPHVFKVGKYKSAVEPFIRNDMSPEAKEANAAWLNELWVQYKTEVAAAREFETHNFDETFDVFLEKFENVNGDFAEYALNNGWVDGLRTREEFRQEITELLGKGKNDSPFNSVSYHAYLNLISPKVPVPEGDGDKVAIVVAKGTILDGDRKPGTIGGDSTARLLRKARQDNKVKAVVLQVDSGGGSAFASEVIRQEIELLKAAGKPVVASMSTYAASGGYWISASADHILAEPNTITGSIGIFGFFATFERSFNYLGIHSDGVSTNELNGIAIDRPLSSGYASFIQMNIERGYDRFISLVANEREMTKEAVDEIAQGRVWIGTQALELGLVDELGGVDRAVEKAAELAEISEYKTTYIKRQLTKEEQFLQQLFNASAKWFDAIDLSVPVNPLMQIAKDVEKEIAEISQLNDPDAAYVLCMECRVE</sequence>
<evidence type="ECO:0000256" key="6">
    <source>
        <dbReference type="ARBA" id="ARBA00023136"/>
    </source>
</evidence>
<dbReference type="InterPro" id="IPR047217">
    <property type="entry name" value="S49_SppA_67K_type_N"/>
</dbReference>
<evidence type="ECO:0000259" key="8">
    <source>
        <dbReference type="Pfam" id="PF01343"/>
    </source>
</evidence>
<dbReference type="EC" id="3.4.21.-" evidence="9"/>
<evidence type="ECO:0000256" key="3">
    <source>
        <dbReference type="ARBA" id="ARBA00022670"/>
    </source>
</evidence>
<dbReference type="RefSeq" id="WP_376918645.1">
    <property type="nucleotide sequence ID" value="NZ_JBHRSW010000005.1"/>
</dbReference>
<keyword evidence="3" id="KW-0645">Protease</keyword>
<accession>A0ABV7FNM2</accession>
<evidence type="ECO:0000256" key="4">
    <source>
        <dbReference type="ARBA" id="ARBA00022801"/>
    </source>
</evidence>
<organism evidence="9 10">
    <name type="scientific">Agaribacter flavus</name>
    <dbReference type="NCBI Taxonomy" id="1902781"/>
    <lineage>
        <taxon>Bacteria</taxon>
        <taxon>Pseudomonadati</taxon>
        <taxon>Pseudomonadota</taxon>
        <taxon>Gammaproteobacteria</taxon>
        <taxon>Alteromonadales</taxon>
        <taxon>Alteromonadaceae</taxon>
        <taxon>Agaribacter</taxon>
    </lineage>
</organism>
<dbReference type="SUPFAM" id="SSF52096">
    <property type="entry name" value="ClpP/crotonase"/>
    <property type="match status" value="2"/>
</dbReference>
<dbReference type="InterPro" id="IPR029045">
    <property type="entry name" value="ClpP/crotonase-like_dom_sf"/>
</dbReference>
<dbReference type="NCBIfam" id="TIGR00706">
    <property type="entry name" value="SppA_dom"/>
    <property type="match status" value="1"/>
</dbReference>